<dbReference type="PANTHER" id="PTHR48051:SF46">
    <property type="entry name" value="LEUCINE RICH REPEAT-CONTAINING DOMAIN PROTEIN"/>
    <property type="match status" value="1"/>
</dbReference>
<organism evidence="3 4">
    <name type="scientific">Flemingia macrophylla</name>
    <dbReference type="NCBI Taxonomy" id="520843"/>
    <lineage>
        <taxon>Eukaryota</taxon>
        <taxon>Viridiplantae</taxon>
        <taxon>Streptophyta</taxon>
        <taxon>Embryophyta</taxon>
        <taxon>Tracheophyta</taxon>
        <taxon>Spermatophyta</taxon>
        <taxon>Magnoliopsida</taxon>
        <taxon>eudicotyledons</taxon>
        <taxon>Gunneridae</taxon>
        <taxon>Pentapetalae</taxon>
        <taxon>rosids</taxon>
        <taxon>fabids</taxon>
        <taxon>Fabales</taxon>
        <taxon>Fabaceae</taxon>
        <taxon>Papilionoideae</taxon>
        <taxon>50 kb inversion clade</taxon>
        <taxon>NPAAA clade</taxon>
        <taxon>indigoferoid/millettioid clade</taxon>
        <taxon>Phaseoleae</taxon>
        <taxon>Flemingia</taxon>
    </lineage>
</organism>
<gene>
    <name evidence="3" type="ORF">Fmac_012380</name>
</gene>
<evidence type="ECO:0000313" key="4">
    <source>
        <dbReference type="Proteomes" id="UP001603857"/>
    </source>
</evidence>
<dbReference type="InterPro" id="IPR050216">
    <property type="entry name" value="LRR_domain-containing"/>
</dbReference>
<dbReference type="InterPro" id="IPR032675">
    <property type="entry name" value="LRR_dom_sf"/>
</dbReference>
<name>A0ABD1MQ44_9FABA</name>
<accession>A0ABD1MQ44</accession>
<comment type="caution">
    <text evidence="3">The sequence shown here is derived from an EMBL/GenBank/DDBJ whole genome shotgun (WGS) entry which is preliminary data.</text>
</comment>
<keyword evidence="2" id="KW-0677">Repeat</keyword>
<dbReference type="Proteomes" id="UP001603857">
    <property type="component" value="Unassembled WGS sequence"/>
</dbReference>
<reference evidence="3 4" key="1">
    <citation type="submission" date="2024-08" db="EMBL/GenBank/DDBJ databases">
        <title>Insights into the chromosomal genome structure of Flemingia macrophylla.</title>
        <authorList>
            <person name="Ding Y."/>
            <person name="Zhao Y."/>
            <person name="Bi W."/>
            <person name="Wu M."/>
            <person name="Zhao G."/>
            <person name="Gong Y."/>
            <person name="Li W."/>
            <person name="Zhang P."/>
        </authorList>
    </citation>
    <scope>NUCLEOTIDE SEQUENCE [LARGE SCALE GENOMIC DNA]</scope>
    <source>
        <strain evidence="3">DYQJB</strain>
        <tissue evidence="3">Leaf</tissue>
    </source>
</reference>
<evidence type="ECO:0000256" key="2">
    <source>
        <dbReference type="ARBA" id="ARBA00022737"/>
    </source>
</evidence>
<evidence type="ECO:0000256" key="1">
    <source>
        <dbReference type="ARBA" id="ARBA00022614"/>
    </source>
</evidence>
<keyword evidence="1" id="KW-0433">Leucine-rich repeat</keyword>
<dbReference type="SUPFAM" id="SSF52058">
    <property type="entry name" value="L domain-like"/>
    <property type="match status" value="2"/>
</dbReference>
<proteinExistence type="predicted"/>
<evidence type="ECO:0008006" key="5">
    <source>
        <dbReference type="Google" id="ProtNLM"/>
    </source>
</evidence>
<dbReference type="PANTHER" id="PTHR48051">
    <property type="match status" value="1"/>
</dbReference>
<dbReference type="EMBL" id="JBGMDY010000004">
    <property type="protein sequence ID" value="KAL2337934.1"/>
    <property type="molecule type" value="Genomic_DNA"/>
</dbReference>
<protein>
    <recommendedName>
        <fullName evidence="5">Leucine-rich repeat domain, L domain-containing protein</fullName>
    </recommendedName>
</protein>
<dbReference type="AlphaFoldDB" id="A0ABD1MQ44"/>
<evidence type="ECO:0000313" key="3">
    <source>
        <dbReference type="EMBL" id="KAL2337934.1"/>
    </source>
</evidence>
<dbReference type="Gene3D" id="3.80.10.10">
    <property type="entry name" value="Ribonuclease Inhibitor"/>
    <property type="match status" value="2"/>
</dbReference>
<sequence>MPSSWRVKVMLAKLFHQYDSVCFLENVREESKRIGLPSLRHKLVSQLLKELRYLEWHGFPCKSLSPTFCAESLVQIRMPHSNVKELWHGTQDLVNLEGVNLCALHPSVLSLDTLVTLILDKCIKLKSVKSAETLHISICHLSNLWRLYLVNLRVKNLPDELSCLISLKELRICNCICLYELPNNIGKLSSLYKFTLDGSYVSNFPASIVLLKKLEILSLRNCRNLECLPELPPSIKELYLVNCICLYELPNGIGKLSSLYKLTLDGSYVSTLPTSIVLLKKLQILSLRNCRNLECLPELPPSIKELYLVNCICLYELPNGIGKLSSLYKLTLDGSYVSTLPASIVLLKLQMLSLRNCRNLEYLSQLPPCIIGLYLDNCICLYELPNDIGLLSLLHKLTLDGSYVSTLPASIVLLGNLQILSLRNCKNLECLPELPTSIKELYADNCTSLTTVSTLKAVAKLGKDYLRVSFKNCTKLDVHSLKGLAVTIATIYHVLYNKSSVMFCWPGSKVPRQCTYRATKSFIVNKLPSPSAIVGFFFTVVLSCSLGTKNNEVGEIVCEAYLAHGRGVLSKKWRYEFTDLREHDDSIVVKELGVQQLCVSGNDNFIEELDLEFDKKVELQLMLGLVFDMKPMIKVLRGTYMISRAGELKEFEYECCCCRKLMNERKNTSKMIEGVRLERNWKEGSKRRIITRSRSTPTMRTVTM</sequence>
<keyword evidence="4" id="KW-1185">Reference proteome</keyword>